<evidence type="ECO:0000313" key="7">
    <source>
        <dbReference type="Proteomes" id="UP001501251"/>
    </source>
</evidence>
<evidence type="ECO:0000256" key="4">
    <source>
        <dbReference type="ARBA" id="ARBA00023002"/>
    </source>
</evidence>
<dbReference type="Proteomes" id="UP001501251">
    <property type="component" value="Unassembled WGS sequence"/>
</dbReference>
<dbReference type="Gene3D" id="3.50.50.60">
    <property type="entry name" value="FAD/NAD(P)-binding domain"/>
    <property type="match status" value="1"/>
</dbReference>
<comment type="caution">
    <text evidence="6">The sequence shown here is derived from an EMBL/GenBank/DDBJ whole genome shotgun (WGS) entry which is preliminary data.</text>
</comment>
<organism evidence="6 7">
    <name type="scientific">Streptosporangium oxazolinicum</name>
    <dbReference type="NCBI Taxonomy" id="909287"/>
    <lineage>
        <taxon>Bacteria</taxon>
        <taxon>Bacillati</taxon>
        <taxon>Actinomycetota</taxon>
        <taxon>Actinomycetes</taxon>
        <taxon>Streptosporangiales</taxon>
        <taxon>Streptosporangiaceae</taxon>
        <taxon>Streptosporangium</taxon>
    </lineage>
</organism>
<dbReference type="SUPFAM" id="SSF51905">
    <property type="entry name" value="FAD/NAD(P)-binding domain"/>
    <property type="match status" value="1"/>
</dbReference>
<dbReference type="InterPro" id="IPR036188">
    <property type="entry name" value="FAD/NAD-bd_sf"/>
</dbReference>
<dbReference type="InterPro" id="IPR002938">
    <property type="entry name" value="FAD-bd"/>
</dbReference>
<feature type="domain" description="FAD-binding" evidence="5">
    <location>
        <begin position="2"/>
        <end position="332"/>
    </location>
</feature>
<keyword evidence="3" id="KW-0274">FAD</keyword>
<dbReference type="EMBL" id="BAABAQ010000002">
    <property type="protein sequence ID" value="GAA4185900.1"/>
    <property type="molecule type" value="Genomic_DNA"/>
</dbReference>
<reference evidence="7" key="1">
    <citation type="journal article" date="2019" name="Int. J. Syst. Evol. Microbiol.">
        <title>The Global Catalogue of Microorganisms (GCM) 10K type strain sequencing project: providing services to taxonomists for standard genome sequencing and annotation.</title>
        <authorList>
            <consortium name="The Broad Institute Genomics Platform"/>
            <consortium name="The Broad Institute Genome Sequencing Center for Infectious Disease"/>
            <person name="Wu L."/>
            <person name="Ma J."/>
        </authorList>
    </citation>
    <scope>NUCLEOTIDE SEQUENCE [LARGE SCALE GENOMIC DNA]</scope>
    <source>
        <strain evidence="7">JCM 17388</strain>
    </source>
</reference>
<proteinExistence type="predicted"/>
<keyword evidence="2" id="KW-0285">Flavoprotein</keyword>
<evidence type="ECO:0000256" key="2">
    <source>
        <dbReference type="ARBA" id="ARBA00022630"/>
    </source>
</evidence>
<dbReference type="PANTHER" id="PTHR46496:SF1">
    <property type="entry name" value="ZEAXANTHIN EPOXIDASE, CHLOROPLASTIC"/>
    <property type="match status" value="1"/>
</dbReference>
<name>A0ABP8ALH3_9ACTN</name>
<evidence type="ECO:0000313" key="6">
    <source>
        <dbReference type="EMBL" id="GAA4185900.1"/>
    </source>
</evidence>
<protein>
    <submittedName>
        <fullName evidence="6">NAD(P)/FAD-dependent oxidoreductase</fullName>
    </submittedName>
</protein>
<evidence type="ECO:0000256" key="1">
    <source>
        <dbReference type="ARBA" id="ARBA00001974"/>
    </source>
</evidence>
<keyword evidence="4" id="KW-0560">Oxidoreductase</keyword>
<keyword evidence="7" id="KW-1185">Reference proteome</keyword>
<comment type="cofactor">
    <cofactor evidence="1">
        <name>FAD</name>
        <dbReference type="ChEBI" id="CHEBI:57692"/>
    </cofactor>
</comment>
<dbReference type="PRINTS" id="PR00420">
    <property type="entry name" value="RNGMNOXGNASE"/>
</dbReference>
<dbReference type="Pfam" id="PF01494">
    <property type="entry name" value="FAD_binding_3"/>
    <property type="match status" value="1"/>
</dbReference>
<dbReference type="PANTHER" id="PTHR46496">
    <property type="match status" value="1"/>
</dbReference>
<accession>A0ABP8ALH3</accession>
<sequence length="377" mass="41240">MGAGIGGLSTAATLRRVGLDVEIYERASELRPAGGGLSLMTNGVLALRDVGVEPRFEDSGVVFAKLHFATRRGRPIRTVSFTELADELGAPSYGIHRADLQQVLLKEIGDTPITLGAEVTGFTTGRDGVTVHFKNGEEAHGDFLVGADGFGSAVRRQIAGAEQPREPGYVCWLATPSYEDPRLPHAYVAHYWGRGKRFGIANIGSGRIYWWGTQNMPAAQARTWHGGKEDILRSYAGWADEVLAVLRATPEEEILTVPAQDRPFLERWGEGPVTLLGDAAHPMLTSVGQGAALAMEDAAVLALRLADTSDTVAALRAYEDERRPRTRKLVELAYSLSKMEQAERPLQVLARNSYFRFASKSALDQHNRLLLDFRSTR</sequence>
<evidence type="ECO:0000256" key="3">
    <source>
        <dbReference type="ARBA" id="ARBA00022827"/>
    </source>
</evidence>
<gene>
    <name evidence="6" type="ORF">GCM10022252_17030</name>
</gene>
<evidence type="ECO:0000259" key="5">
    <source>
        <dbReference type="Pfam" id="PF01494"/>
    </source>
</evidence>